<accession>A0A3M6V361</accession>
<sequence>MPGYCLASVDKDIISHRFLCNFCGFLLREAMQTSCGHHYCQSCLRSLIRMKLTRDLSAVLHWDPFGCNKIADKSKKC</sequence>
<evidence type="ECO:0000313" key="6">
    <source>
        <dbReference type="Proteomes" id="UP000275408"/>
    </source>
</evidence>
<organism evidence="5 6">
    <name type="scientific">Pocillopora damicornis</name>
    <name type="common">Cauliflower coral</name>
    <name type="synonym">Millepora damicornis</name>
    <dbReference type="NCBI Taxonomy" id="46731"/>
    <lineage>
        <taxon>Eukaryota</taxon>
        <taxon>Metazoa</taxon>
        <taxon>Cnidaria</taxon>
        <taxon>Anthozoa</taxon>
        <taxon>Hexacorallia</taxon>
        <taxon>Scleractinia</taxon>
        <taxon>Astrocoeniina</taxon>
        <taxon>Pocilloporidae</taxon>
        <taxon>Pocillopora</taxon>
    </lineage>
</organism>
<evidence type="ECO:0000313" key="5">
    <source>
        <dbReference type="EMBL" id="RMX60345.1"/>
    </source>
</evidence>
<proteinExistence type="predicted"/>
<comment type="caution">
    <text evidence="5">The sequence shown here is derived from an EMBL/GenBank/DDBJ whole genome shotgun (WGS) entry which is preliminary data.</text>
</comment>
<feature type="domain" description="Zinc finger C3HC4 RING-type" evidence="4">
    <location>
        <begin position="20"/>
        <end position="49"/>
    </location>
</feature>
<dbReference type="InterPro" id="IPR013083">
    <property type="entry name" value="Znf_RING/FYVE/PHD"/>
</dbReference>
<keyword evidence="3" id="KW-0862">Zinc</keyword>
<dbReference type="Proteomes" id="UP000275408">
    <property type="component" value="Unassembled WGS sequence"/>
</dbReference>
<dbReference type="Gene3D" id="3.30.40.10">
    <property type="entry name" value="Zinc/RING finger domain, C3HC4 (zinc finger)"/>
    <property type="match status" value="1"/>
</dbReference>
<evidence type="ECO:0000259" key="4">
    <source>
        <dbReference type="Pfam" id="PF00097"/>
    </source>
</evidence>
<dbReference type="PROSITE" id="PS00518">
    <property type="entry name" value="ZF_RING_1"/>
    <property type="match status" value="1"/>
</dbReference>
<evidence type="ECO:0000256" key="1">
    <source>
        <dbReference type="ARBA" id="ARBA00022723"/>
    </source>
</evidence>
<protein>
    <recommendedName>
        <fullName evidence="4">Zinc finger C3HC4 RING-type domain-containing protein</fullName>
    </recommendedName>
</protein>
<dbReference type="SUPFAM" id="SSF57850">
    <property type="entry name" value="RING/U-box"/>
    <property type="match status" value="1"/>
</dbReference>
<gene>
    <name evidence="5" type="ORF">pdam_00021547</name>
</gene>
<keyword evidence="6" id="KW-1185">Reference proteome</keyword>
<dbReference type="GO" id="GO:0008270">
    <property type="term" value="F:zinc ion binding"/>
    <property type="evidence" value="ECO:0007669"/>
    <property type="project" value="UniProtKB-KW"/>
</dbReference>
<evidence type="ECO:0000256" key="2">
    <source>
        <dbReference type="ARBA" id="ARBA00022771"/>
    </source>
</evidence>
<dbReference type="InterPro" id="IPR017907">
    <property type="entry name" value="Znf_RING_CS"/>
</dbReference>
<dbReference type="Pfam" id="PF00097">
    <property type="entry name" value="zf-C3HC4"/>
    <property type="match status" value="1"/>
</dbReference>
<dbReference type="AlphaFoldDB" id="A0A3M6V361"/>
<dbReference type="EMBL" id="RCHS01000173">
    <property type="protein sequence ID" value="RMX60345.1"/>
    <property type="molecule type" value="Genomic_DNA"/>
</dbReference>
<dbReference type="InterPro" id="IPR018957">
    <property type="entry name" value="Znf_C3HC4_RING-type"/>
</dbReference>
<keyword evidence="2" id="KW-0863">Zinc-finger</keyword>
<name>A0A3M6V361_POCDA</name>
<keyword evidence="1" id="KW-0479">Metal-binding</keyword>
<reference evidence="5 6" key="1">
    <citation type="journal article" date="2018" name="Sci. Rep.">
        <title>Comparative analysis of the Pocillopora damicornis genome highlights role of immune system in coral evolution.</title>
        <authorList>
            <person name="Cunning R."/>
            <person name="Bay R.A."/>
            <person name="Gillette P."/>
            <person name="Baker A.C."/>
            <person name="Traylor-Knowles N."/>
        </authorList>
    </citation>
    <scope>NUCLEOTIDE SEQUENCE [LARGE SCALE GENOMIC DNA]</scope>
    <source>
        <strain evidence="5">RSMAS</strain>
        <tissue evidence="5">Whole animal</tissue>
    </source>
</reference>
<evidence type="ECO:0000256" key="3">
    <source>
        <dbReference type="ARBA" id="ARBA00022833"/>
    </source>
</evidence>